<evidence type="ECO:0000313" key="1">
    <source>
        <dbReference type="EMBL" id="CAG8737230.1"/>
    </source>
</evidence>
<evidence type="ECO:0000313" key="2">
    <source>
        <dbReference type="Proteomes" id="UP000789366"/>
    </source>
</evidence>
<keyword evidence="2" id="KW-1185">Reference proteome</keyword>
<reference evidence="1" key="1">
    <citation type="submission" date="2021-06" db="EMBL/GenBank/DDBJ databases">
        <authorList>
            <person name="Kallberg Y."/>
            <person name="Tangrot J."/>
            <person name="Rosling A."/>
        </authorList>
    </citation>
    <scope>NUCLEOTIDE SEQUENCE</scope>
    <source>
        <strain evidence="1">28 12/20/2015</strain>
    </source>
</reference>
<comment type="caution">
    <text evidence="1">The sequence shown here is derived from an EMBL/GenBank/DDBJ whole genome shotgun (WGS) entry which is preliminary data.</text>
</comment>
<feature type="non-terminal residue" evidence="1">
    <location>
        <position position="41"/>
    </location>
</feature>
<gene>
    <name evidence="1" type="ORF">SPELUC_LOCUS13533</name>
</gene>
<dbReference type="EMBL" id="CAJVPW010036211">
    <property type="protein sequence ID" value="CAG8737230.1"/>
    <property type="molecule type" value="Genomic_DNA"/>
</dbReference>
<accession>A0ACA9Q4F9</accession>
<proteinExistence type="predicted"/>
<name>A0ACA9Q4F9_9GLOM</name>
<sequence>MAQDIPTCVVICGLEEFPGIRVEGIEAKDLIERMIERDPKK</sequence>
<protein>
    <submittedName>
        <fullName evidence="1">12397_t:CDS:1</fullName>
    </submittedName>
</protein>
<organism evidence="1 2">
    <name type="scientific">Cetraspora pellucida</name>
    <dbReference type="NCBI Taxonomy" id="1433469"/>
    <lineage>
        <taxon>Eukaryota</taxon>
        <taxon>Fungi</taxon>
        <taxon>Fungi incertae sedis</taxon>
        <taxon>Mucoromycota</taxon>
        <taxon>Glomeromycotina</taxon>
        <taxon>Glomeromycetes</taxon>
        <taxon>Diversisporales</taxon>
        <taxon>Gigasporaceae</taxon>
        <taxon>Cetraspora</taxon>
    </lineage>
</organism>
<dbReference type="Proteomes" id="UP000789366">
    <property type="component" value="Unassembled WGS sequence"/>
</dbReference>